<dbReference type="Pfam" id="PF08157">
    <property type="entry name" value="NUC129"/>
    <property type="match status" value="1"/>
</dbReference>
<feature type="region of interest" description="Disordered" evidence="1">
    <location>
        <begin position="1"/>
        <end position="27"/>
    </location>
</feature>
<dbReference type="GO" id="GO:0003723">
    <property type="term" value="F:RNA binding"/>
    <property type="evidence" value="ECO:0007669"/>
    <property type="project" value="TreeGrafter"/>
</dbReference>
<protein>
    <recommendedName>
        <fullName evidence="2">U3 small nucleolar RNA-associated protein NOL7 C-terminal domain-containing protein</fullName>
    </recommendedName>
</protein>
<dbReference type="EMBL" id="OZ035836">
    <property type="protein sequence ID" value="CAL1580685.1"/>
    <property type="molecule type" value="Genomic_DNA"/>
</dbReference>
<feature type="compositionally biased region" description="Polar residues" evidence="1">
    <location>
        <begin position="282"/>
        <end position="295"/>
    </location>
</feature>
<dbReference type="GO" id="GO:0005730">
    <property type="term" value="C:nucleolus"/>
    <property type="evidence" value="ECO:0007669"/>
    <property type="project" value="TreeGrafter"/>
</dbReference>
<name>A0AAV2JT55_KNICA</name>
<dbReference type="InterPro" id="IPR012579">
    <property type="entry name" value="NOL7_C"/>
</dbReference>
<proteinExistence type="predicted"/>
<reference evidence="3 4" key="1">
    <citation type="submission" date="2024-04" db="EMBL/GenBank/DDBJ databases">
        <authorList>
            <person name="Waldvogel A.-M."/>
            <person name="Schoenle A."/>
        </authorList>
    </citation>
    <scope>NUCLEOTIDE SEQUENCE [LARGE SCALE GENOMIC DNA]</scope>
</reference>
<accession>A0AAV2JT55</accession>
<evidence type="ECO:0000256" key="1">
    <source>
        <dbReference type="SAM" id="MobiDB-lite"/>
    </source>
</evidence>
<dbReference type="AlphaFoldDB" id="A0AAV2JT55"/>
<feature type="region of interest" description="Disordered" evidence="1">
    <location>
        <begin position="270"/>
        <end position="295"/>
    </location>
</feature>
<gene>
    <name evidence="3" type="ORF">KC01_LOCUS11502</name>
</gene>
<keyword evidence="4" id="KW-1185">Reference proteome</keyword>
<dbReference type="PANTHER" id="PTHR32337">
    <property type="entry name" value="NUCLEOLAR PROTEIN 7"/>
    <property type="match status" value="1"/>
</dbReference>
<evidence type="ECO:0000259" key="2">
    <source>
        <dbReference type="Pfam" id="PF08157"/>
    </source>
</evidence>
<sequence length="295" mass="33495">MASGRSAPLSPDSSDDEAPEEMSFEAARNEALDRIKNALDTAKREKQQLKEKRRRRQELFQEQKKRRLLPSELLDQMDSAAAAEQEQVQDEEQQEQTEEKPMSSRCLTEVYTVTSSHQQTSHQQQAAQDFLHSRLYGVGSRRTTNNELLSLQNKRGPNKRAAAKFVNSGWASKHKAKAQKTPRLSKEQQLQTELHWARPAVYTRTGQCLRLQGLSFSHNTSPQSTEEKETCTEAHGYEARVVSVGEGSREPQFMPLEGRVFMGVVPPESCPPVDHARHQERTTSNILSPRESQML</sequence>
<dbReference type="Proteomes" id="UP001497482">
    <property type="component" value="Chromosome 14"/>
</dbReference>
<dbReference type="PANTHER" id="PTHR32337:SF2">
    <property type="entry name" value="NUCLEOLAR PROTEIN 7"/>
    <property type="match status" value="1"/>
</dbReference>
<feature type="compositionally biased region" description="Acidic residues" evidence="1">
    <location>
        <begin position="87"/>
        <end position="96"/>
    </location>
</feature>
<feature type="region of interest" description="Disordered" evidence="1">
    <location>
        <begin position="41"/>
        <end position="105"/>
    </location>
</feature>
<feature type="domain" description="U3 small nucleolar RNA-associated protein NOL7 C-terminal" evidence="2">
    <location>
        <begin position="114"/>
        <end position="171"/>
    </location>
</feature>
<organism evidence="3 4">
    <name type="scientific">Knipowitschia caucasica</name>
    <name type="common">Caucasian dwarf goby</name>
    <name type="synonym">Pomatoschistus caucasicus</name>
    <dbReference type="NCBI Taxonomy" id="637954"/>
    <lineage>
        <taxon>Eukaryota</taxon>
        <taxon>Metazoa</taxon>
        <taxon>Chordata</taxon>
        <taxon>Craniata</taxon>
        <taxon>Vertebrata</taxon>
        <taxon>Euteleostomi</taxon>
        <taxon>Actinopterygii</taxon>
        <taxon>Neopterygii</taxon>
        <taxon>Teleostei</taxon>
        <taxon>Neoteleostei</taxon>
        <taxon>Acanthomorphata</taxon>
        <taxon>Gobiaria</taxon>
        <taxon>Gobiiformes</taxon>
        <taxon>Gobioidei</taxon>
        <taxon>Gobiidae</taxon>
        <taxon>Gobiinae</taxon>
        <taxon>Knipowitschia</taxon>
    </lineage>
</organism>
<feature type="compositionally biased region" description="Acidic residues" evidence="1">
    <location>
        <begin position="13"/>
        <end position="23"/>
    </location>
</feature>
<feature type="compositionally biased region" description="Basic and acidic residues" evidence="1">
    <location>
        <begin position="41"/>
        <end position="50"/>
    </location>
</feature>
<evidence type="ECO:0000313" key="3">
    <source>
        <dbReference type="EMBL" id="CAL1580685.1"/>
    </source>
</evidence>
<evidence type="ECO:0000313" key="4">
    <source>
        <dbReference type="Proteomes" id="UP001497482"/>
    </source>
</evidence>